<protein>
    <submittedName>
        <fullName evidence="1">Uncharacterized protein</fullName>
    </submittedName>
</protein>
<name>A0A135RRZ5_9PEZI</name>
<dbReference type="Proteomes" id="UP000070121">
    <property type="component" value="Unassembled WGS sequence"/>
</dbReference>
<accession>A0A135RRZ5</accession>
<proteinExistence type="predicted"/>
<reference evidence="1 2" key="1">
    <citation type="submission" date="2014-02" db="EMBL/GenBank/DDBJ databases">
        <title>The genome sequence of Colletotrichum salicis CBS 607.94.</title>
        <authorList>
            <person name="Baroncelli R."/>
            <person name="Thon M.R."/>
        </authorList>
    </citation>
    <scope>NUCLEOTIDE SEQUENCE [LARGE SCALE GENOMIC DNA]</scope>
    <source>
        <strain evidence="1 2">CBS 607.94</strain>
    </source>
</reference>
<evidence type="ECO:0000313" key="1">
    <source>
        <dbReference type="EMBL" id="KXH26493.1"/>
    </source>
</evidence>
<dbReference type="AlphaFoldDB" id="A0A135RRZ5"/>
<comment type="caution">
    <text evidence="1">The sequence shown here is derived from an EMBL/GenBank/DDBJ whole genome shotgun (WGS) entry which is preliminary data.</text>
</comment>
<organism evidence="1 2">
    <name type="scientific">Colletotrichum salicis</name>
    <dbReference type="NCBI Taxonomy" id="1209931"/>
    <lineage>
        <taxon>Eukaryota</taxon>
        <taxon>Fungi</taxon>
        <taxon>Dikarya</taxon>
        <taxon>Ascomycota</taxon>
        <taxon>Pezizomycotina</taxon>
        <taxon>Sordariomycetes</taxon>
        <taxon>Hypocreomycetidae</taxon>
        <taxon>Glomerellales</taxon>
        <taxon>Glomerellaceae</taxon>
        <taxon>Colletotrichum</taxon>
        <taxon>Colletotrichum acutatum species complex</taxon>
    </lineage>
</organism>
<sequence>MTAILHKANEKPQPFQRQLNDEDWNFASPTNLEPKLQFTQSSPYPYRTHLNPSAWTLELDTPITNAVYGSSPASRVLCPISRCTVTAHHLPVARHAASGLAAFASAPVQISHPVPGMSLCLSLSTLDFGHLASVA</sequence>
<gene>
    <name evidence="1" type="ORF">CSAL01_05416</name>
</gene>
<evidence type="ECO:0000313" key="2">
    <source>
        <dbReference type="Proteomes" id="UP000070121"/>
    </source>
</evidence>
<dbReference type="EMBL" id="JFFI01002711">
    <property type="protein sequence ID" value="KXH26493.1"/>
    <property type="molecule type" value="Genomic_DNA"/>
</dbReference>
<keyword evidence="2" id="KW-1185">Reference proteome</keyword>